<protein>
    <recommendedName>
        <fullName evidence="4">Tautomerase</fullName>
        <ecNumber evidence="4">5.3.2.-</ecNumber>
    </recommendedName>
</protein>
<dbReference type="EC" id="5.3.2.-" evidence="4"/>
<dbReference type="InterPro" id="IPR018191">
    <property type="entry name" value="4-OT"/>
</dbReference>
<feature type="domain" description="4-oxalocrotonate tautomerase-like" evidence="5">
    <location>
        <begin position="2"/>
        <end position="54"/>
    </location>
</feature>
<evidence type="ECO:0000259" key="5">
    <source>
        <dbReference type="Pfam" id="PF01361"/>
    </source>
</evidence>
<accession>A0A975K700</accession>
<dbReference type="OrthoDB" id="8635217at2"/>
<dbReference type="PANTHER" id="PTHR35530:SF1">
    <property type="entry name" value="2-HYDROXYMUCONATE TAUTOMERASE"/>
    <property type="match status" value="1"/>
</dbReference>
<dbReference type="GO" id="GO:0016853">
    <property type="term" value="F:isomerase activity"/>
    <property type="evidence" value="ECO:0007669"/>
    <property type="project" value="UniProtKB-UniRule"/>
</dbReference>
<dbReference type="InterPro" id="IPR014347">
    <property type="entry name" value="Tautomerase/MIF_sf"/>
</dbReference>
<reference evidence="6" key="1">
    <citation type="submission" date="2021-04" db="EMBL/GenBank/DDBJ databases">
        <title>Isolation of p-tert-butylphenol degrading bacteria Sphingobium phenoxybenzoativorans Tas13 from active sludge.</title>
        <authorList>
            <person name="Li Y."/>
        </authorList>
    </citation>
    <scope>NUCLEOTIDE SEQUENCE</scope>
    <source>
        <strain evidence="6">Tas13</strain>
    </source>
</reference>
<evidence type="ECO:0000313" key="6">
    <source>
        <dbReference type="EMBL" id="QUT04627.1"/>
    </source>
</evidence>
<evidence type="ECO:0000313" key="7">
    <source>
        <dbReference type="Proteomes" id="UP000681425"/>
    </source>
</evidence>
<feature type="active site" description="Proton acceptor; via imino nitrogen" evidence="3">
    <location>
        <position position="2"/>
    </location>
</feature>
<dbReference type="AlphaFoldDB" id="A0A975K700"/>
<dbReference type="SUPFAM" id="SSF55331">
    <property type="entry name" value="Tautomerase/MIF"/>
    <property type="match status" value="1"/>
</dbReference>
<evidence type="ECO:0000256" key="1">
    <source>
        <dbReference type="ARBA" id="ARBA00006723"/>
    </source>
</evidence>
<evidence type="ECO:0000256" key="4">
    <source>
        <dbReference type="RuleBase" id="RU362032"/>
    </source>
</evidence>
<gene>
    <name evidence="6" type="ORF">KFK14_16480</name>
</gene>
<keyword evidence="7" id="KW-1185">Reference proteome</keyword>
<dbReference type="NCBIfam" id="TIGR00013">
    <property type="entry name" value="taut"/>
    <property type="match status" value="1"/>
</dbReference>
<organism evidence="6 7">
    <name type="scientific">Sphingobium phenoxybenzoativorans</name>
    <dbReference type="NCBI Taxonomy" id="1592790"/>
    <lineage>
        <taxon>Bacteria</taxon>
        <taxon>Pseudomonadati</taxon>
        <taxon>Pseudomonadota</taxon>
        <taxon>Alphaproteobacteria</taxon>
        <taxon>Sphingomonadales</taxon>
        <taxon>Sphingomonadaceae</taxon>
        <taxon>Sphingobium</taxon>
    </lineage>
</organism>
<dbReference type="Proteomes" id="UP000681425">
    <property type="component" value="Chromosome"/>
</dbReference>
<evidence type="ECO:0000256" key="3">
    <source>
        <dbReference type="PIRSR" id="PIRSR618191-1"/>
    </source>
</evidence>
<name>A0A975K700_9SPHN</name>
<evidence type="ECO:0000256" key="2">
    <source>
        <dbReference type="ARBA" id="ARBA00023235"/>
    </source>
</evidence>
<proteinExistence type="inferred from homology"/>
<sequence>MPLISVQMIRGRTAEQKRAFMKELAEAAIRTLGVPEQSVRVIVTEIEPEHWGIGLTTKAERDGGSA</sequence>
<dbReference type="EMBL" id="CP073910">
    <property type="protein sequence ID" value="QUT04627.1"/>
    <property type="molecule type" value="Genomic_DNA"/>
</dbReference>
<dbReference type="KEGG" id="spph:KFK14_16480"/>
<dbReference type="RefSeq" id="WP_070154166.1">
    <property type="nucleotide sequence ID" value="NZ_CP073910.1"/>
</dbReference>
<comment type="similarity">
    <text evidence="1 4">Belongs to the 4-oxalocrotonate tautomerase family.</text>
</comment>
<dbReference type="NCBIfam" id="NF002571">
    <property type="entry name" value="PRK02220.1"/>
    <property type="match status" value="1"/>
</dbReference>
<dbReference type="Pfam" id="PF01361">
    <property type="entry name" value="Tautomerase"/>
    <property type="match status" value="1"/>
</dbReference>
<keyword evidence="2 4" id="KW-0413">Isomerase</keyword>
<dbReference type="InterPro" id="IPR004370">
    <property type="entry name" value="4-OT-like_dom"/>
</dbReference>
<dbReference type="Gene3D" id="3.30.429.10">
    <property type="entry name" value="Macrophage Migration Inhibitory Factor"/>
    <property type="match status" value="1"/>
</dbReference>
<dbReference type="PANTHER" id="PTHR35530">
    <property type="entry name" value="TAUTOMERASE-RELATED"/>
    <property type="match status" value="1"/>
</dbReference>